<protein>
    <recommendedName>
        <fullName evidence="3">F-box domain-containing protein</fullName>
    </recommendedName>
</protein>
<name>A0ABR3JGE6_9AGAR</name>
<reference evidence="2" key="1">
    <citation type="submission" date="2024-06" db="EMBL/GenBank/DDBJ databases">
        <title>Multi-omics analyses provide insights into the biosynthesis of the anticancer antibiotic pleurotin in Hohenbuehelia grisea.</title>
        <authorList>
            <person name="Weaver J.A."/>
            <person name="Alberti F."/>
        </authorList>
    </citation>
    <scope>NUCLEOTIDE SEQUENCE [LARGE SCALE GENOMIC DNA]</scope>
    <source>
        <strain evidence="2">T-177</strain>
    </source>
</reference>
<dbReference type="SUPFAM" id="SSF52047">
    <property type="entry name" value="RNI-like"/>
    <property type="match status" value="1"/>
</dbReference>
<evidence type="ECO:0008006" key="3">
    <source>
        <dbReference type="Google" id="ProtNLM"/>
    </source>
</evidence>
<dbReference type="Proteomes" id="UP001556367">
    <property type="component" value="Unassembled WGS sequence"/>
</dbReference>
<comment type="caution">
    <text evidence="1">The sequence shown here is derived from an EMBL/GenBank/DDBJ whole genome shotgun (WGS) entry which is preliminary data.</text>
</comment>
<gene>
    <name evidence="1" type="ORF">HGRIS_003420</name>
</gene>
<accession>A0ABR3JGE6</accession>
<organism evidence="1 2">
    <name type="scientific">Hohenbuehelia grisea</name>
    <dbReference type="NCBI Taxonomy" id="104357"/>
    <lineage>
        <taxon>Eukaryota</taxon>
        <taxon>Fungi</taxon>
        <taxon>Dikarya</taxon>
        <taxon>Basidiomycota</taxon>
        <taxon>Agaricomycotina</taxon>
        <taxon>Agaricomycetes</taxon>
        <taxon>Agaricomycetidae</taxon>
        <taxon>Agaricales</taxon>
        <taxon>Pleurotineae</taxon>
        <taxon>Pleurotaceae</taxon>
        <taxon>Hohenbuehelia</taxon>
    </lineage>
</organism>
<dbReference type="EMBL" id="JASNQZ010000007">
    <property type="protein sequence ID" value="KAL0954443.1"/>
    <property type="molecule type" value="Genomic_DNA"/>
</dbReference>
<proteinExistence type="predicted"/>
<keyword evidence="2" id="KW-1185">Reference proteome</keyword>
<evidence type="ECO:0000313" key="1">
    <source>
        <dbReference type="EMBL" id="KAL0954443.1"/>
    </source>
</evidence>
<dbReference type="InterPro" id="IPR032675">
    <property type="entry name" value="LRR_dom_sf"/>
</dbReference>
<sequence length="462" mass="53061">MNPSSRLKQQASITDLPSELLLIIFKIVHSFVPSAERSRHYYGWRSKRRFITLDFPYNLSSVSRTWQEVMSLEPEFWTRLIVYVDVQWQPASLQEQLEWSKNLPFELILTKKNPDDHLEHPLEQRHTYSSVATLMPHMHRCTSFSILSVQSSSTLPSIATDFTHPANNLRMLRLECQTDDSKKSFANSITDAPDLLSCSQLTQLFIDGENLLSLCLHTPKWLYGVTHLSVAHYNKASRGTEFSMTEFLSTISEMVELTHLAIEDVDFGYFGRAVKTRLPDLQVLELVSQSNIDMLFDRIDTYDILNHSTLEELNIRNCHLKCPSNSSPLHTAQVLRLENVDCLGASKREIAKYMGLWGGSVVQIDRCPIVNDIVWMIGQRGLGNFNWYNLFDFNILNCPGLSISTLRQTITKRNKEYVRSGSRYDAITQLRLSGDVPALSPEDVEFFAKHVECFEWADSKRN</sequence>
<evidence type="ECO:0000313" key="2">
    <source>
        <dbReference type="Proteomes" id="UP001556367"/>
    </source>
</evidence>
<dbReference type="Gene3D" id="3.80.10.10">
    <property type="entry name" value="Ribonuclease Inhibitor"/>
    <property type="match status" value="1"/>
</dbReference>